<dbReference type="AlphaFoldDB" id="A0A2G9QHL2"/>
<dbReference type="GO" id="GO:0005654">
    <property type="term" value="C:nucleoplasm"/>
    <property type="evidence" value="ECO:0007669"/>
    <property type="project" value="TreeGrafter"/>
</dbReference>
<organism evidence="2">
    <name type="scientific">Aquarana catesbeiana</name>
    <name type="common">American bullfrog</name>
    <name type="synonym">Rana catesbeiana</name>
    <dbReference type="NCBI Taxonomy" id="8400"/>
    <lineage>
        <taxon>Eukaryota</taxon>
        <taxon>Metazoa</taxon>
        <taxon>Chordata</taxon>
        <taxon>Craniata</taxon>
        <taxon>Vertebrata</taxon>
        <taxon>Euteleostomi</taxon>
        <taxon>Amphibia</taxon>
        <taxon>Batrachia</taxon>
        <taxon>Anura</taxon>
        <taxon>Neobatrachia</taxon>
        <taxon>Ranoidea</taxon>
        <taxon>Ranidae</taxon>
        <taxon>Aquarana</taxon>
    </lineage>
</organism>
<accession>A0A2G9QHL2</accession>
<dbReference type="InterPro" id="IPR033214">
    <property type="entry name" value="AKIP1"/>
</dbReference>
<dbReference type="PANTHER" id="PTHR14330:SF2">
    <property type="entry name" value="A-KINASE-INTERACTING PROTEIN 1"/>
    <property type="match status" value="1"/>
</dbReference>
<sequence>MRTRDSAWSWCARPCRWNDRVQAYHSCRPPRGINEQEKQHIGRFHHRRSQRAAQRPESHPGSPSTPLSSSAMKRTDPRDIYIEVAPGTYRISAGSPDGPAQTRIVNVAPGQSVDLTFHV</sequence>
<name>A0A2G9QHL2_AQUCT</name>
<gene>
    <name evidence="2" type="ORF">AB205_0024140</name>
</gene>
<reference evidence="2" key="1">
    <citation type="submission" date="2017-08" db="EMBL/GenBank/DDBJ databases">
        <title>Assembly of the North American Bullfrog Genome.</title>
        <authorList>
            <person name="Warren R.L."/>
            <person name="Vandervalk B.P."/>
            <person name="Kucuk E."/>
            <person name="Birol I."/>
            <person name="Helbing C."/>
            <person name="Pandoh P."/>
            <person name="Behsaz B."/>
            <person name="Mohamadi H."/>
            <person name="Chu J."/>
            <person name="Jackman S."/>
            <person name="Hammond S.A."/>
            <person name="Veldhoen N."/>
            <person name="Kirk H."/>
            <person name="Zhao Y."/>
            <person name="Coope R."/>
            <person name="Pleasance S."/>
            <person name="Moore R."/>
            <person name="Holt R."/>
        </authorList>
    </citation>
    <scope>NUCLEOTIDE SEQUENCE</scope>
    <source>
        <strain evidence="2">Bruno</strain>
        <tissue evidence="2">Liver</tissue>
    </source>
</reference>
<proteinExistence type="predicted"/>
<dbReference type="GO" id="GO:1901222">
    <property type="term" value="P:regulation of non-canonical NF-kappaB signal transduction"/>
    <property type="evidence" value="ECO:0007669"/>
    <property type="project" value="InterPro"/>
</dbReference>
<dbReference type="EMBL" id="KV990595">
    <property type="protein sequence ID" value="PIO15112.1"/>
    <property type="molecule type" value="Genomic_DNA"/>
</dbReference>
<feature type="compositionally biased region" description="Basic residues" evidence="1">
    <location>
        <begin position="41"/>
        <end position="50"/>
    </location>
</feature>
<dbReference type="PANTHER" id="PTHR14330">
    <property type="entry name" value="A-KINASE-INTERACTING PROTEIN 1"/>
    <property type="match status" value="1"/>
</dbReference>
<feature type="region of interest" description="Disordered" evidence="1">
    <location>
        <begin position="27"/>
        <end position="76"/>
    </location>
</feature>
<evidence type="ECO:0000313" key="2">
    <source>
        <dbReference type="EMBL" id="PIO15112.1"/>
    </source>
</evidence>
<feature type="compositionally biased region" description="Polar residues" evidence="1">
    <location>
        <begin position="61"/>
        <end position="72"/>
    </location>
</feature>
<evidence type="ECO:0000256" key="1">
    <source>
        <dbReference type="SAM" id="MobiDB-lite"/>
    </source>
</evidence>
<protein>
    <submittedName>
        <fullName evidence="2">Uncharacterized protein</fullName>
    </submittedName>
</protein>
<dbReference type="OrthoDB" id="5945634at2759"/>